<name>A0ABS4RQN7_PAEXY</name>
<evidence type="ECO:0000313" key="1">
    <source>
        <dbReference type="EMBL" id="MBP2245193.1"/>
    </source>
</evidence>
<keyword evidence="2" id="KW-1185">Reference proteome</keyword>
<evidence type="ECO:0000313" key="2">
    <source>
        <dbReference type="Proteomes" id="UP000810207"/>
    </source>
</evidence>
<sequence length="108" mass="12102">MSRGEVLTHVYSKLNSIRAVRDTKIVRPDTPIAQSSLFTGAKSEPSMLLELQKEIVTADRIDWLVSFIKFSGLRLLLEQLEQFTASGGKLRIITTPYMEVTYLKAGVS</sequence>
<dbReference type="Proteomes" id="UP000810207">
    <property type="component" value="Unassembled WGS sequence"/>
</dbReference>
<proteinExistence type="predicted"/>
<comment type="caution">
    <text evidence="1">The sequence shown here is derived from an EMBL/GenBank/DDBJ whole genome shotgun (WGS) entry which is preliminary data.</text>
</comment>
<organism evidence="1 2">
    <name type="scientific">Paenibacillus xylanexedens</name>
    <dbReference type="NCBI Taxonomy" id="528191"/>
    <lineage>
        <taxon>Bacteria</taxon>
        <taxon>Bacillati</taxon>
        <taxon>Bacillota</taxon>
        <taxon>Bacilli</taxon>
        <taxon>Bacillales</taxon>
        <taxon>Paenibacillaceae</taxon>
        <taxon>Paenibacillus</taxon>
    </lineage>
</organism>
<gene>
    <name evidence="1" type="ORF">J2Z28_001809</name>
</gene>
<accession>A0ABS4RQN7</accession>
<reference evidence="1 2" key="1">
    <citation type="submission" date="2021-03" db="EMBL/GenBank/DDBJ databases">
        <title>Genomic Encyclopedia of Type Strains, Phase IV (KMG-IV): sequencing the most valuable type-strain genomes for metagenomic binning, comparative biology and taxonomic classification.</title>
        <authorList>
            <person name="Goeker M."/>
        </authorList>
    </citation>
    <scope>NUCLEOTIDE SEQUENCE [LARGE SCALE GENOMIC DNA]</scope>
    <source>
        <strain evidence="1 2">DSM 21292</strain>
    </source>
</reference>
<protein>
    <submittedName>
        <fullName evidence="1">HKD family nuclease</fullName>
    </submittedName>
</protein>
<dbReference type="EMBL" id="JAGIKV010000005">
    <property type="protein sequence ID" value="MBP2245193.1"/>
    <property type="molecule type" value="Genomic_DNA"/>
</dbReference>
<dbReference type="Gene3D" id="3.30.870.10">
    <property type="entry name" value="Endonuclease Chain A"/>
    <property type="match status" value="1"/>
</dbReference>